<dbReference type="SUPFAM" id="SSF50129">
    <property type="entry name" value="GroES-like"/>
    <property type="match status" value="1"/>
</dbReference>
<gene>
    <name evidence="4" type="primary">tdh</name>
    <name evidence="4" type="ORF">SPSIL_006780</name>
</gene>
<evidence type="ECO:0000256" key="2">
    <source>
        <dbReference type="ARBA" id="ARBA00023002"/>
    </source>
</evidence>
<proteinExistence type="predicted"/>
<name>A0ABZ3IFY3_9FIRM</name>
<dbReference type="SMART" id="SM00829">
    <property type="entry name" value="PKS_ER"/>
    <property type="match status" value="1"/>
</dbReference>
<reference evidence="4" key="1">
    <citation type="submission" date="2024-05" db="EMBL/GenBank/DDBJ databases">
        <title>Isolation and characterization of Sporomusa carbonis sp. nov., a carboxydotrophic hydrogenogen in the genus of Sporomusa isolated from a charcoal burning pile.</title>
        <authorList>
            <person name="Boeer T."/>
            <person name="Rosenbaum F."/>
            <person name="Eysell L."/>
            <person name="Mueller V."/>
            <person name="Daniel R."/>
            <person name="Poehlein A."/>
        </authorList>
    </citation>
    <scope>NUCLEOTIDE SEQUENCE [LARGE SCALE GENOMIC DNA]</scope>
    <source>
        <strain evidence="4">DSM 10669</strain>
    </source>
</reference>
<sequence length="324" mass="35210">MKAVILEKTCKATELAISNVPVPEVKPGWVLVRVKAFGVNRSELIMRSVEGDAPYIQLPRILGIECVGEIADPSNSHFSKGQRVVALMGGMGRSFDGSYAEYALLPISNVFAVDIDLSWEELAAIPETYFTAFGSLFECLQLTASDKILIRGGTSVLGLVAIQLAKSIGCSVLATTRNAGKLELLRQQGADCALLDDETLASQMHVIYPNGVSKVLELVGPATLKQSMNFLSYHGVVCATGMLGRQGTIENFDPIKDIPNGVYLSSFFSNYPTQEYMNKIFAHIRQYDLKPPIAKFFSLDDIAEAHLLMESNIANGKIVVAIAE</sequence>
<dbReference type="PANTHER" id="PTHR48106">
    <property type="entry name" value="QUINONE OXIDOREDUCTASE PIG3-RELATED"/>
    <property type="match status" value="1"/>
</dbReference>
<dbReference type="EC" id="1.1.1.103" evidence="4"/>
<keyword evidence="2 4" id="KW-0560">Oxidoreductase</keyword>
<dbReference type="Proteomes" id="UP000216752">
    <property type="component" value="Chromosome"/>
</dbReference>
<accession>A0ABZ3IFY3</accession>
<organism evidence="4 5">
    <name type="scientific">Sporomusa silvacetica DSM 10669</name>
    <dbReference type="NCBI Taxonomy" id="1123289"/>
    <lineage>
        <taxon>Bacteria</taxon>
        <taxon>Bacillati</taxon>
        <taxon>Bacillota</taxon>
        <taxon>Negativicutes</taxon>
        <taxon>Selenomonadales</taxon>
        <taxon>Sporomusaceae</taxon>
        <taxon>Sporomusa</taxon>
    </lineage>
</organism>
<evidence type="ECO:0000256" key="1">
    <source>
        <dbReference type="ARBA" id="ARBA00022857"/>
    </source>
</evidence>
<evidence type="ECO:0000259" key="3">
    <source>
        <dbReference type="SMART" id="SM00829"/>
    </source>
</evidence>
<feature type="domain" description="Enoyl reductase (ER)" evidence="3">
    <location>
        <begin position="12"/>
        <end position="320"/>
    </location>
</feature>
<keyword evidence="5" id="KW-1185">Reference proteome</keyword>
<dbReference type="InterPro" id="IPR036291">
    <property type="entry name" value="NAD(P)-bd_dom_sf"/>
</dbReference>
<dbReference type="InterPro" id="IPR020843">
    <property type="entry name" value="ER"/>
</dbReference>
<evidence type="ECO:0000313" key="4">
    <source>
        <dbReference type="EMBL" id="XFO64576.1"/>
    </source>
</evidence>
<dbReference type="InterPro" id="IPR013154">
    <property type="entry name" value="ADH-like_N"/>
</dbReference>
<dbReference type="Pfam" id="PF00107">
    <property type="entry name" value="ADH_zinc_N"/>
    <property type="match status" value="1"/>
</dbReference>
<dbReference type="EMBL" id="CP155573">
    <property type="protein sequence ID" value="XFO64576.1"/>
    <property type="molecule type" value="Genomic_DNA"/>
</dbReference>
<dbReference type="Pfam" id="PF08240">
    <property type="entry name" value="ADH_N"/>
    <property type="match status" value="1"/>
</dbReference>
<dbReference type="RefSeq" id="WP_094606015.1">
    <property type="nucleotide sequence ID" value="NZ_CP155573.1"/>
</dbReference>
<dbReference type="SUPFAM" id="SSF51735">
    <property type="entry name" value="NAD(P)-binding Rossmann-fold domains"/>
    <property type="match status" value="1"/>
</dbReference>
<dbReference type="PANTHER" id="PTHR48106:SF18">
    <property type="entry name" value="QUINONE OXIDOREDUCTASE PIG3"/>
    <property type="match status" value="1"/>
</dbReference>
<dbReference type="Gene3D" id="3.90.180.10">
    <property type="entry name" value="Medium-chain alcohol dehydrogenases, catalytic domain"/>
    <property type="match status" value="1"/>
</dbReference>
<dbReference type="InterPro" id="IPR011032">
    <property type="entry name" value="GroES-like_sf"/>
</dbReference>
<keyword evidence="1" id="KW-0521">NADP</keyword>
<dbReference type="GO" id="GO:0008743">
    <property type="term" value="F:L-threonine 3-dehydrogenase activity"/>
    <property type="evidence" value="ECO:0007669"/>
    <property type="project" value="UniProtKB-EC"/>
</dbReference>
<protein>
    <submittedName>
        <fullName evidence="4">L-threonine 3-dehydrogenase</fullName>
        <ecNumber evidence="4">1.1.1.103</ecNumber>
    </submittedName>
</protein>
<dbReference type="InterPro" id="IPR013149">
    <property type="entry name" value="ADH-like_C"/>
</dbReference>
<evidence type="ECO:0000313" key="5">
    <source>
        <dbReference type="Proteomes" id="UP000216752"/>
    </source>
</evidence>
<dbReference type="Gene3D" id="3.40.50.720">
    <property type="entry name" value="NAD(P)-binding Rossmann-like Domain"/>
    <property type="match status" value="1"/>
</dbReference>